<dbReference type="RefSeq" id="WP_114606651.1">
    <property type="nucleotide sequence ID" value="NZ_CP031148.1"/>
</dbReference>
<dbReference type="KEGG" id="haq:DU484_18320"/>
<reference evidence="2 3" key="1">
    <citation type="submission" date="2018-07" db="EMBL/GenBank/DDBJ databases">
        <title>Genome sequences of Haloplanus sp. CBA1112.</title>
        <authorList>
            <person name="Kim Y.B."/>
            <person name="Roh S.W."/>
        </authorList>
    </citation>
    <scope>NUCLEOTIDE SEQUENCE [LARGE SCALE GENOMIC DNA]</scope>
    <source>
        <strain evidence="2 3">CBA1112</strain>
    </source>
</reference>
<dbReference type="EMBL" id="CP031148">
    <property type="protein sequence ID" value="AXG11653.1"/>
    <property type="molecule type" value="Genomic_DNA"/>
</dbReference>
<dbReference type="AlphaFoldDB" id="A0A345EHI1"/>
<dbReference type="Pfam" id="PF25912">
    <property type="entry name" value="DUF7964"/>
    <property type="match status" value="1"/>
</dbReference>
<evidence type="ECO:0000313" key="2">
    <source>
        <dbReference type="EMBL" id="AXG11653.1"/>
    </source>
</evidence>
<evidence type="ECO:0000313" key="3">
    <source>
        <dbReference type="Proteomes" id="UP000252985"/>
    </source>
</evidence>
<organism evidence="2 3">
    <name type="scientific">Haloplanus rubicundus</name>
    <dbReference type="NCBI Taxonomy" id="1547898"/>
    <lineage>
        <taxon>Archaea</taxon>
        <taxon>Methanobacteriati</taxon>
        <taxon>Methanobacteriota</taxon>
        <taxon>Stenosarchaea group</taxon>
        <taxon>Halobacteria</taxon>
        <taxon>Halobacteriales</taxon>
        <taxon>Haloferacaceae</taxon>
        <taxon>Haloplanus</taxon>
    </lineage>
</organism>
<sequence length="114" mass="12357">MPVVEALPDRPLTDAEINALRHSDATAAVTPVRAFGHLDIGNAVVALALSTAAGNHHALLYVPEEYDHPDTGWIRIRESESHAAAIRVLDEVEVPDGDLERAVRETLYSDEGPQ</sequence>
<gene>
    <name evidence="2" type="ORF">DU484_18320</name>
</gene>
<dbReference type="InterPro" id="IPR058270">
    <property type="entry name" value="DUF7964"/>
</dbReference>
<evidence type="ECO:0000259" key="1">
    <source>
        <dbReference type="Pfam" id="PF25912"/>
    </source>
</evidence>
<name>A0A345EHI1_9EURY</name>
<feature type="domain" description="DUF7964" evidence="1">
    <location>
        <begin position="3"/>
        <end position="82"/>
    </location>
</feature>
<protein>
    <recommendedName>
        <fullName evidence="1">DUF7964 domain-containing protein</fullName>
    </recommendedName>
</protein>
<dbReference type="Proteomes" id="UP000252985">
    <property type="component" value="Chromosome"/>
</dbReference>
<accession>A0A345EHI1</accession>
<dbReference type="GeneID" id="37288976"/>
<proteinExistence type="predicted"/>